<evidence type="ECO:0000313" key="2">
    <source>
        <dbReference type="EMBL" id="CAI8590509.1"/>
    </source>
</evidence>
<feature type="compositionally biased region" description="Polar residues" evidence="1">
    <location>
        <begin position="18"/>
        <end position="29"/>
    </location>
</feature>
<proteinExistence type="predicted"/>
<dbReference type="AlphaFoldDB" id="A0AAV0YZ99"/>
<gene>
    <name evidence="2" type="ORF">VFH_I444040</name>
</gene>
<protein>
    <submittedName>
        <fullName evidence="2">Uncharacterized protein</fullName>
    </submittedName>
</protein>
<sequence length="91" mass="10750">MKPVFSSYNPDRHRQQRRLNFTSFDPTHSSLSSRCHGRFNSILLISTETEKHLPIRSAPMASSTVIDMKRYDIKVENKDDHDDEKCRRCPW</sequence>
<dbReference type="EMBL" id="OX451736">
    <property type="protein sequence ID" value="CAI8590509.1"/>
    <property type="molecule type" value="Genomic_DNA"/>
</dbReference>
<dbReference type="Proteomes" id="UP001157006">
    <property type="component" value="Chromosome 1L"/>
</dbReference>
<evidence type="ECO:0000313" key="3">
    <source>
        <dbReference type="Proteomes" id="UP001157006"/>
    </source>
</evidence>
<reference evidence="2 3" key="1">
    <citation type="submission" date="2023-01" db="EMBL/GenBank/DDBJ databases">
        <authorList>
            <person name="Kreplak J."/>
        </authorList>
    </citation>
    <scope>NUCLEOTIDE SEQUENCE [LARGE SCALE GENOMIC DNA]</scope>
</reference>
<keyword evidence="3" id="KW-1185">Reference proteome</keyword>
<evidence type="ECO:0000256" key="1">
    <source>
        <dbReference type="SAM" id="MobiDB-lite"/>
    </source>
</evidence>
<name>A0AAV0YZ99_VICFA</name>
<organism evidence="2 3">
    <name type="scientific">Vicia faba</name>
    <name type="common">Broad bean</name>
    <name type="synonym">Faba vulgaris</name>
    <dbReference type="NCBI Taxonomy" id="3906"/>
    <lineage>
        <taxon>Eukaryota</taxon>
        <taxon>Viridiplantae</taxon>
        <taxon>Streptophyta</taxon>
        <taxon>Embryophyta</taxon>
        <taxon>Tracheophyta</taxon>
        <taxon>Spermatophyta</taxon>
        <taxon>Magnoliopsida</taxon>
        <taxon>eudicotyledons</taxon>
        <taxon>Gunneridae</taxon>
        <taxon>Pentapetalae</taxon>
        <taxon>rosids</taxon>
        <taxon>fabids</taxon>
        <taxon>Fabales</taxon>
        <taxon>Fabaceae</taxon>
        <taxon>Papilionoideae</taxon>
        <taxon>50 kb inversion clade</taxon>
        <taxon>NPAAA clade</taxon>
        <taxon>Hologalegina</taxon>
        <taxon>IRL clade</taxon>
        <taxon>Fabeae</taxon>
        <taxon>Vicia</taxon>
    </lineage>
</organism>
<feature type="region of interest" description="Disordered" evidence="1">
    <location>
        <begin position="1"/>
        <end position="29"/>
    </location>
</feature>
<accession>A0AAV0YZ99</accession>